<dbReference type="EMBL" id="JAKIKP010000001">
    <property type="protein sequence ID" value="MCL1141584.1"/>
    <property type="molecule type" value="Genomic_DNA"/>
</dbReference>
<evidence type="ECO:0000256" key="1">
    <source>
        <dbReference type="SAM" id="Phobius"/>
    </source>
</evidence>
<feature type="domain" description="Thioredoxin" evidence="2">
    <location>
        <begin position="41"/>
        <end position="180"/>
    </location>
</feature>
<feature type="transmembrane region" description="Helical" evidence="1">
    <location>
        <begin position="21"/>
        <end position="38"/>
    </location>
</feature>
<dbReference type="GO" id="GO:0016491">
    <property type="term" value="F:oxidoreductase activity"/>
    <property type="evidence" value="ECO:0007669"/>
    <property type="project" value="InterPro"/>
</dbReference>
<dbReference type="InterPro" id="IPR036249">
    <property type="entry name" value="Thioredoxin-like_sf"/>
</dbReference>
<dbReference type="GO" id="GO:0016209">
    <property type="term" value="F:antioxidant activity"/>
    <property type="evidence" value="ECO:0007669"/>
    <property type="project" value="InterPro"/>
</dbReference>
<protein>
    <submittedName>
        <fullName evidence="3">Protein disulfide oxidoreductase</fullName>
    </submittedName>
</protein>
<keyword evidence="1" id="KW-0472">Membrane</keyword>
<dbReference type="AlphaFoldDB" id="A0A9X1ZFU3"/>
<dbReference type="Gene3D" id="3.40.30.10">
    <property type="entry name" value="Glutaredoxin"/>
    <property type="match status" value="1"/>
</dbReference>
<dbReference type="Pfam" id="PF00578">
    <property type="entry name" value="AhpC-TSA"/>
    <property type="match status" value="1"/>
</dbReference>
<evidence type="ECO:0000313" key="4">
    <source>
        <dbReference type="Proteomes" id="UP001139333"/>
    </source>
</evidence>
<gene>
    <name evidence="3" type="ORF">L2672_02555</name>
</gene>
<dbReference type="RefSeq" id="WP_248994254.1">
    <property type="nucleotide sequence ID" value="NZ_JAKIKP010000001.1"/>
</dbReference>
<dbReference type="InterPro" id="IPR000866">
    <property type="entry name" value="AhpC/TSA"/>
</dbReference>
<accession>A0A9X1ZFU3</accession>
<name>A0A9X1ZFU3_9GAMM</name>
<dbReference type="SUPFAM" id="SSF52833">
    <property type="entry name" value="Thioredoxin-like"/>
    <property type="match status" value="1"/>
</dbReference>
<evidence type="ECO:0000259" key="2">
    <source>
        <dbReference type="PROSITE" id="PS51352"/>
    </source>
</evidence>
<dbReference type="PANTHER" id="PTHR42852">
    <property type="entry name" value="THIOL:DISULFIDE INTERCHANGE PROTEIN DSBE"/>
    <property type="match status" value="1"/>
</dbReference>
<dbReference type="InterPro" id="IPR013766">
    <property type="entry name" value="Thioredoxin_domain"/>
</dbReference>
<keyword evidence="4" id="KW-1185">Reference proteome</keyword>
<proteinExistence type="predicted"/>
<sequence>MLNKPTFSQRLKTKSFWLKQLRDIGVVALILFAIASYLQRDMITGTAPALNATTINHHTVQLSQTTPTLVYFWGTWCAVCKVTSPMVNSVAKSDKYQVISIAVASGSNQDISHYMQQNGLDFPVINEASIPPATDTLSQQWGANAFPAIYIVDKNHQIRFITSGVTTSWGLKFRLWAASYF</sequence>
<dbReference type="PROSITE" id="PS51352">
    <property type="entry name" value="THIOREDOXIN_2"/>
    <property type="match status" value="1"/>
</dbReference>
<keyword evidence="1" id="KW-0812">Transmembrane</keyword>
<comment type="caution">
    <text evidence="3">The sequence shown here is derived from an EMBL/GenBank/DDBJ whole genome shotgun (WGS) entry which is preliminary data.</text>
</comment>
<dbReference type="Proteomes" id="UP001139333">
    <property type="component" value="Unassembled WGS sequence"/>
</dbReference>
<dbReference type="PANTHER" id="PTHR42852:SF17">
    <property type="entry name" value="THIOREDOXIN-LIKE PROTEIN HI_1115"/>
    <property type="match status" value="1"/>
</dbReference>
<reference evidence="3" key="1">
    <citation type="submission" date="2022-01" db="EMBL/GenBank/DDBJ databases">
        <title>Whole genome-based taxonomy of the Shewanellaceae.</title>
        <authorList>
            <person name="Martin-Rodriguez A.J."/>
        </authorList>
    </citation>
    <scope>NUCLEOTIDE SEQUENCE</scope>
    <source>
        <strain evidence="3">DSM 16422</strain>
    </source>
</reference>
<dbReference type="InterPro" id="IPR050553">
    <property type="entry name" value="Thioredoxin_ResA/DsbE_sf"/>
</dbReference>
<organism evidence="3 4">
    <name type="scientific">Shewanella gaetbuli</name>
    <dbReference type="NCBI Taxonomy" id="220752"/>
    <lineage>
        <taxon>Bacteria</taxon>
        <taxon>Pseudomonadati</taxon>
        <taxon>Pseudomonadota</taxon>
        <taxon>Gammaproteobacteria</taxon>
        <taxon>Alteromonadales</taxon>
        <taxon>Shewanellaceae</taxon>
        <taxon>Shewanella</taxon>
    </lineage>
</organism>
<evidence type="ECO:0000313" key="3">
    <source>
        <dbReference type="EMBL" id="MCL1141584.1"/>
    </source>
</evidence>
<keyword evidence="1" id="KW-1133">Transmembrane helix</keyword>
<dbReference type="CDD" id="cd03011">
    <property type="entry name" value="TlpA_like_ScsD_MtbDsbE"/>
    <property type="match status" value="1"/>
</dbReference>